<evidence type="ECO:0000256" key="2">
    <source>
        <dbReference type="ARBA" id="ARBA00022475"/>
    </source>
</evidence>
<feature type="domain" description="MacB-like periplasmic core" evidence="9">
    <location>
        <begin position="21"/>
        <end position="244"/>
    </location>
</feature>
<protein>
    <submittedName>
        <fullName evidence="10">ABC transporter permease</fullName>
    </submittedName>
</protein>
<keyword evidence="4 7" id="KW-1133">Transmembrane helix</keyword>
<reference evidence="10 11" key="1">
    <citation type="submission" date="2021-01" db="EMBL/GenBank/DDBJ databases">
        <title>Tumebacillus sp. strain ITR2 16S ribosomal RNA gene Genome sequencing and assembly.</title>
        <authorList>
            <person name="Kang M."/>
        </authorList>
    </citation>
    <scope>NUCLEOTIDE SEQUENCE [LARGE SCALE GENOMIC DNA]</scope>
    <source>
        <strain evidence="10 11">ITR2</strain>
    </source>
</reference>
<name>A0ABS1JA46_9BACL</name>
<proteinExistence type="inferred from homology"/>
<dbReference type="PANTHER" id="PTHR30572:SF4">
    <property type="entry name" value="ABC TRANSPORTER PERMEASE YTRF"/>
    <property type="match status" value="1"/>
</dbReference>
<evidence type="ECO:0000313" key="10">
    <source>
        <dbReference type="EMBL" id="MBL0387147.1"/>
    </source>
</evidence>
<feature type="transmembrane region" description="Helical" evidence="7">
    <location>
        <begin position="282"/>
        <end position="306"/>
    </location>
</feature>
<dbReference type="InterPro" id="IPR025857">
    <property type="entry name" value="MacB_PCD"/>
</dbReference>
<dbReference type="Pfam" id="PF02687">
    <property type="entry name" value="FtsX"/>
    <property type="match status" value="1"/>
</dbReference>
<evidence type="ECO:0000259" key="9">
    <source>
        <dbReference type="Pfam" id="PF12704"/>
    </source>
</evidence>
<dbReference type="Pfam" id="PF12704">
    <property type="entry name" value="MacB_PCD"/>
    <property type="match status" value="1"/>
</dbReference>
<comment type="caution">
    <text evidence="10">The sequence shown here is derived from an EMBL/GenBank/DDBJ whole genome shotgun (WGS) entry which is preliminary data.</text>
</comment>
<dbReference type="RefSeq" id="WP_201634865.1">
    <property type="nucleotide sequence ID" value="NZ_JAEQNB010000003.1"/>
</dbReference>
<evidence type="ECO:0000256" key="6">
    <source>
        <dbReference type="ARBA" id="ARBA00038076"/>
    </source>
</evidence>
<evidence type="ECO:0000256" key="3">
    <source>
        <dbReference type="ARBA" id="ARBA00022692"/>
    </source>
</evidence>
<feature type="transmembrane region" description="Helical" evidence="7">
    <location>
        <begin position="335"/>
        <end position="356"/>
    </location>
</feature>
<sequence>MNFMESIRVSLRSVKSNKMRSFLTMLGIIIGVSAVIAMVSIGQGAQSSVTSQIQGLGSNLLIVSPGQASQGGVKLGAGSANSLTMNDVTEIAKQDSVSGVAPDITKQEQIVYKNQNASTTVEGTSADYAEVRSTKVSAGRFFNKYEVQGQSNVVVLGTEVATTLFGSAGSDVVGQTVNIAQMPFQVIGVLESQGSSGFTNNDDRVIIPITTAMNRMFGTTNVRTFYVSAKSADLMDQATMDITTALRASHHLKPKDDSDFQISSQAQILSTAQGITGIMTTLLAGIAGISLLVGGIGIMNIMLVSVTERTREIGIRKAIGATRGAIMRQFLIESVMLSLLGGIIGILLGIGIALFVSKVSTLTTAVTLSPVLYAFFFSMLVGIVFGVYPARKAARLNPIDALRYE</sequence>
<keyword evidence="2" id="KW-1003">Cell membrane</keyword>
<keyword evidence="5 7" id="KW-0472">Membrane</keyword>
<keyword evidence="3 7" id="KW-0812">Transmembrane</keyword>
<comment type="similarity">
    <text evidence="6">Belongs to the ABC-4 integral membrane protein family.</text>
</comment>
<dbReference type="Proteomes" id="UP000602284">
    <property type="component" value="Unassembled WGS sequence"/>
</dbReference>
<dbReference type="EMBL" id="JAEQNB010000003">
    <property type="protein sequence ID" value="MBL0387147.1"/>
    <property type="molecule type" value="Genomic_DNA"/>
</dbReference>
<dbReference type="PANTHER" id="PTHR30572">
    <property type="entry name" value="MEMBRANE COMPONENT OF TRANSPORTER-RELATED"/>
    <property type="match status" value="1"/>
</dbReference>
<gene>
    <name evidence="10" type="ORF">JJB07_10855</name>
</gene>
<evidence type="ECO:0000256" key="1">
    <source>
        <dbReference type="ARBA" id="ARBA00004651"/>
    </source>
</evidence>
<evidence type="ECO:0000313" key="11">
    <source>
        <dbReference type="Proteomes" id="UP000602284"/>
    </source>
</evidence>
<organism evidence="10 11">
    <name type="scientific">Tumebacillus amylolyticus</name>
    <dbReference type="NCBI Taxonomy" id="2801339"/>
    <lineage>
        <taxon>Bacteria</taxon>
        <taxon>Bacillati</taxon>
        <taxon>Bacillota</taxon>
        <taxon>Bacilli</taxon>
        <taxon>Bacillales</taxon>
        <taxon>Alicyclobacillaceae</taxon>
        <taxon>Tumebacillus</taxon>
    </lineage>
</organism>
<feature type="transmembrane region" description="Helical" evidence="7">
    <location>
        <begin position="21"/>
        <end position="42"/>
    </location>
</feature>
<feature type="domain" description="ABC3 transporter permease C-terminal" evidence="8">
    <location>
        <begin position="286"/>
        <end position="398"/>
    </location>
</feature>
<accession>A0ABS1JA46</accession>
<evidence type="ECO:0000256" key="5">
    <source>
        <dbReference type="ARBA" id="ARBA00023136"/>
    </source>
</evidence>
<dbReference type="InterPro" id="IPR003838">
    <property type="entry name" value="ABC3_permease_C"/>
</dbReference>
<keyword evidence="11" id="KW-1185">Reference proteome</keyword>
<feature type="transmembrane region" description="Helical" evidence="7">
    <location>
        <begin position="368"/>
        <end position="388"/>
    </location>
</feature>
<evidence type="ECO:0000259" key="8">
    <source>
        <dbReference type="Pfam" id="PF02687"/>
    </source>
</evidence>
<comment type="subcellular location">
    <subcellularLocation>
        <location evidence="1">Cell membrane</location>
        <topology evidence="1">Multi-pass membrane protein</topology>
    </subcellularLocation>
</comment>
<dbReference type="InterPro" id="IPR050250">
    <property type="entry name" value="Macrolide_Exporter_MacB"/>
</dbReference>
<evidence type="ECO:0000256" key="7">
    <source>
        <dbReference type="SAM" id="Phobius"/>
    </source>
</evidence>
<evidence type="ECO:0000256" key="4">
    <source>
        <dbReference type="ARBA" id="ARBA00022989"/>
    </source>
</evidence>